<dbReference type="InterPro" id="IPR032675">
    <property type="entry name" value="LRR_dom_sf"/>
</dbReference>
<dbReference type="Gene3D" id="3.80.10.10">
    <property type="entry name" value="Ribonuclease Inhibitor"/>
    <property type="match status" value="1"/>
</dbReference>
<feature type="domain" description="F-box" evidence="2">
    <location>
        <begin position="232"/>
        <end position="279"/>
    </location>
</feature>
<evidence type="ECO:0000256" key="1">
    <source>
        <dbReference type="SAM" id="MobiDB-lite"/>
    </source>
</evidence>
<reference evidence="3" key="1">
    <citation type="submission" date="2013-08" db="EMBL/GenBank/DDBJ databases">
        <title>Gene expansion shapes genome architecture in the human pathogen Lichtheimia corymbifera: an evolutionary genomics analysis in the ancient terrestrial Mucorales (Mucoromycotina).</title>
        <authorList>
            <person name="Schwartze V.U."/>
            <person name="Winter S."/>
            <person name="Shelest E."/>
            <person name="Marcet-Houben M."/>
            <person name="Horn F."/>
            <person name="Wehner S."/>
            <person name="Hoffmann K."/>
            <person name="Riege K."/>
            <person name="Sammeth M."/>
            <person name="Nowrousian M."/>
            <person name="Valiante V."/>
            <person name="Linde J."/>
            <person name="Jacobsen I.D."/>
            <person name="Marz M."/>
            <person name="Brakhage A.A."/>
            <person name="Gabaldon T."/>
            <person name="Bocker S."/>
            <person name="Voigt K."/>
        </authorList>
    </citation>
    <scope>NUCLEOTIDE SEQUENCE [LARGE SCALE GENOMIC DNA]</scope>
    <source>
        <strain evidence="3">FSU 9682</strain>
    </source>
</reference>
<dbReference type="Proteomes" id="UP000027586">
    <property type="component" value="Unassembled WGS sequence"/>
</dbReference>
<sequence length="617" mass="69901">MPPTVIETVEWPHPKICIAVDKTFLDNVKCARDSPIEILDDNDDNNQVTPERENRLSEKRPSTSQRDTSKPAKKARVTFAEPSSTSSSSSSSSSSSVTKSNTSSNSMAKTKTTTTTSNVKKTKTSSNSVKKSNASSSNSVRAASNNNIYKWSVVELGPVPHAHQTGPPRLPGGVDEYAGRKTVSEWLKAESKYKKDVKQTRVPVYKSGDRQFARIGAVEADIDLTPEGRQHDAPISILPDQLLILIFQQCSHIQTLSTVVTVCRQWRRAGLDPSVWRHVSAEQMSLFEQIVQCGKSDQRPLARRLQHTVSITLDTIIYASCRVYSLPKNARTIFPRLKEVYATWHHYEDLLRFITWIPDLEVIWAERIKVMSRHQQMFIFSEFKKHQKSLKKLSMRFSEGCPVEGYLAESPNEPNVLPRTLEVLELVNIYDPDEEDHMKHLRKVQEKITMEEQRSGYAHLQRSLDTKYRSIGQLRNLRALTFGRCNAWTAETWRKCLLPCAPKLEFLSLAGWDSRGRIQDTPDERLKARENLPGEPPISLAERAIADSIARMGKIRRIQLVKFYIGHGIVQGVKRLLQNNGDLEIEAVYVNGKKARSGMAKLEALEGTTTDIEIYFQ</sequence>
<keyword evidence="4" id="KW-1185">Reference proteome</keyword>
<feature type="compositionally biased region" description="Low complexity" evidence="1">
    <location>
        <begin position="83"/>
        <end position="141"/>
    </location>
</feature>
<feature type="compositionally biased region" description="Basic and acidic residues" evidence="1">
    <location>
        <begin position="50"/>
        <end position="61"/>
    </location>
</feature>
<evidence type="ECO:0000313" key="4">
    <source>
        <dbReference type="Proteomes" id="UP000027586"/>
    </source>
</evidence>
<dbReference type="InterPro" id="IPR036047">
    <property type="entry name" value="F-box-like_dom_sf"/>
</dbReference>
<proteinExistence type="predicted"/>
<dbReference type="OrthoDB" id="10257471at2759"/>
<organism evidence="3 4">
    <name type="scientific">Lichtheimia corymbifera JMRC:FSU:9682</name>
    <dbReference type="NCBI Taxonomy" id="1263082"/>
    <lineage>
        <taxon>Eukaryota</taxon>
        <taxon>Fungi</taxon>
        <taxon>Fungi incertae sedis</taxon>
        <taxon>Mucoromycota</taxon>
        <taxon>Mucoromycotina</taxon>
        <taxon>Mucoromycetes</taxon>
        <taxon>Mucorales</taxon>
        <taxon>Lichtheimiaceae</taxon>
        <taxon>Lichtheimia</taxon>
    </lineage>
</organism>
<gene>
    <name evidence="3" type="ORF">LCOR_06486.1</name>
</gene>
<evidence type="ECO:0000259" key="2">
    <source>
        <dbReference type="PROSITE" id="PS50181"/>
    </source>
</evidence>
<comment type="caution">
    <text evidence="3">The sequence shown here is derived from an EMBL/GenBank/DDBJ whole genome shotgun (WGS) entry which is preliminary data.</text>
</comment>
<dbReference type="VEuPathDB" id="FungiDB:LCOR_06486.1"/>
<feature type="region of interest" description="Disordered" evidence="1">
    <location>
        <begin position="37"/>
        <end position="141"/>
    </location>
</feature>
<accession>A0A068S264</accession>
<dbReference type="InterPro" id="IPR001810">
    <property type="entry name" value="F-box_dom"/>
</dbReference>
<name>A0A068S264_9FUNG</name>
<dbReference type="PROSITE" id="PS50181">
    <property type="entry name" value="FBOX"/>
    <property type="match status" value="1"/>
</dbReference>
<dbReference type="SUPFAM" id="SSF81383">
    <property type="entry name" value="F-box domain"/>
    <property type="match status" value="1"/>
</dbReference>
<evidence type="ECO:0000313" key="3">
    <source>
        <dbReference type="EMBL" id="CDH55336.1"/>
    </source>
</evidence>
<dbReference type="AlphaFoldDB" id="A0A068S264"/>
<dbReference type="Pfam" id="PF12937">
    <property type="entry name" value="F-box-like"/>
    <property type="match status" value="1"/>
</dbReference>
<dbReference type="EMBL" id="CBTN010000029">
    <property type="protein sequence ID" value="CDH55336.1"/>
    <property type="molecule type" value="Genomic_DNA"/>
</dbReference>
<protein>
    <recommendedName>
        <fullName evidence="2">F-box domain-containing protein</fullName>
    </recommendedName>
</protein>